<dbReference type="GO" id="GO:0004518">
    <property type="term" value="F:nuclease activity"/>
    <property type="evidence" value="ECO:0007669"/>
    <property type="project" value="UniProtKB-KW"/>
</dbReference>
<dbReference type="NCBIfam" id="TIGR00250">
    <property type="entry name" value="RNAse_H_YqgF"/>
    <property type="match status" value="1"/>
</dbReference>
<organism evidence="7 8">
    <name type="scientific">Candidatus Bipolaricaulis anaerobius</name>
    <dbReference type="NCBI Taxonomy" id="2026885"/>
    <lineage>
        <taxon>Bacteria</taxon>
        <taxon>Candidatus Bipolaricaulota</taxon>
        <taxon>Candidatus Bipolaricaulia</taxon>
        <taxon>Candidatus Bipolaricaulales</taxon>
        <taxon>Candidatus Bipolaricaulaceae</taxon>
        <taxon>Candidatus Bipolaricaulis</taxon>
    </lineage>
</organism>
<keyword evidence="3 5" id="KW-0540">Nuclease</keyword>
<dbReference type="Proteomes" id="UP000249818">
    <property type="component" value="Chromosome BARAN1"/>
</dbReference>
<evidence type="ECO:0000256" key="1">
    <source>
        <dbReference type="ARBA" id="ARBA00022490"/>
    </source>
</evidence>
<evidence type="ECO:0000256" key="5">
    <source>
        <dbReference type="HAMAP-Rule" id="MF_00651"/>
    </source>
</evidence>
<dbReference type="InterPro" id="IPR006641">
    <property type="entry name" value="YqgF/RNaseH-like_dom"/>
</dbReference>
<evidence type="ECO:0000256" key="2">
    <source>
        <dbReference type="ARBA" id="ARBA00022517"/>
    </source>
</evidence>
<sequence>MRALGLDIGDRRVGIAVSDETGTIAHGRGVYVRQGLNADAEHLARLAYATGAGALVVGLPLNMDGTEGEQVRKTRDLAQAVAERARLPLHYVDERLTTSEADRVLRQGGLSARRRKGHRDELAAVLILQAWLDRERGS</sequence>
<dbReference type="OrthoDB" id="9796140at2"/>
<evidence type="ECO:0000256" key="3">
    <source>
        <dbReference type="ARBA" id="ARBA00022722"/>
    </source>
</evidence>
<dbReference type="InterPro" id="IPR012337">
    <property type="entry name" value="RNaseH-like_sf"/>
</dbReference>
<comment type="function">
    <text evidence="5">Could be a nuclease involved in processing of the 5'-end of pre-16S rRNA.</text>
</comment>
<reference evidence="8" key="1">
    <citation type="submission" date="2018-05" db="EMBL/GenBank/DDBJ databases">
        <authorList>
            <person name="Hao L."/>
        </authorList>
    </citation>
    <scope>NUCLEOTIDE SEQUENCE [LARGE SCALE GENOMIC DNA]</scope>
</reference>
<protein>
    <recommendedName>
        <fullName evidence="5">Putative pre-16S rRNA nuclease</fullName>
        <ecNumber evidence="5">3.1.-.-</ecNumber>
    </recommendedName>
</protein>
<dbReference type="HAMAP" id="MF_00651">
    <property type="entry name" value="Nuclease_YqgF"/>
    <property type="match status" value="1"/>
</dbReference>
<dbReference type="GO" id="GO:0005829">
    <property type="term" value="C:cytosol"/>
    <property type="evidence" value="ECO:0007669"/>
    <property type="project" value="TreeGrafter"/>
</dbReference>
<dbReference type="KEGG" id="bana:BARAN1_0156"/>
<dbReference type="EMBL" id="LS483254">
    <property type="protein sequence ID" value="SQD92181.1"/>
    <property type="molecule type" value="Genomic_DNA"/>
</dbReference>
<dbReference type="EC" id="3.1.-.-" evidence="5"/>
<dbReference type="Gene3D" id="3.30.420.140">
    <property type="entry name" value="YqgF/RNase H-like domain"/>
    <property type="match status" value="1"/>
</dbReference>
<dbReference type="SMART" id="SM00732">
    <property type="entry name" value="YqgFc"/>
    <property type="match status" value="1"/>
</dbReference>
<dbReference type="RefSeq" id="WP_122030433.1">
    <property type="nucleotide sequence ID" value="NZ_LS483254.1"/>
</dbReference>
<keyword evidence="4 5" id="KW-0378">Hydrolase</keyword>
<dbReference type="AlphaFoldDB" id="A0A2X3KHX7"/>
<evidence type="ECO:0000313" key="8">
    <source>
        <dbReference type="Proteomes" id="UP000249818"/>
    </source>
</evidence>
<dbReference type="CDD" id="cd16964">
    <property type="entry name" value="YqgF"/>
    <property type="match status" value="1"/>
</dbReference>
<dbReference type="GO" id="GO:0000967">
    <property type="term" value="P:rRNA 5'-end processing"/>
    <property type="evidence" value="ECO:0007669"/>
    <property type="project" value="UniProtKB-UniRule"/>
</dbReference>
<comment type="subcellular location">
    <subcellularLocation>
        <location evidence="5">Cytoplasm</location>
    </subcellularLocation>
</comment>
<keyword evidence="1 5" id="KW-0963">Cytoplasm</keyword>
<dbReference type="PANTHER" id="PTHR33317">
    <property type="entry name" value="POLYNUCLEOTIDYL TRANSFERASE, RIBONUCLEASE H-LIKE SUPERFAMILY PROTEIN"/>
    <property type="match status" value="1"/>
</dbReference>
<comment type="similarity">
    <text evidence="5">Belongs to the YqgF HJR family.</text>
</comment>
<evidence type="ECO:0000259" key="6">
    <source>
        <dbReference type="SMART" id="SM00732"/>
    </source>
</evidence>
<dbReference type="PANTHER" id="PTHR33317:SF4">
    <property type="entry name" value="POLYNUCLEOTIDYL TRANSFERASE, RIBONUCLEASE H-LIKE SUPERFAMILY PROTEIN"/>
    <property type="match status" value="1"/>
</dbReference>
<evidence type="ECO:0000256" key="4">
    <source>
        <dbReference type="ARBA" id="ARBA00022801"/>
    </source>
</evidence>
<dbReference type="InterPro" id="IPR037027">
    <property type="entry name" value="YqgF/RNaseH-like_dom_sf"/>
</dbReference>
<dbReference type="Pfam" id="PF03652">
    <property type="entry name" value="RuvX"/>
    <property type="match status" value="1"/>
</dbReference>
<dbReference type="GO" id="GO:0016788">
    <property type="term" value="F:hydrolase activity, acting on ester bonds"/>
    <property type="evidence" value="ECO:0007669"/>
    <property type="project" value="UniProtKB-UniRule"/>
</dbReference>
<evidence type="ECO:0000313" key="7">
    <source>
        <dbReference type="EMBL" id="SQD92181.1"/>
    </source>
</evidence>
<keyword evidence="8" id="KW-1185">Reference proteome</keyword>
<accession>A0A2X3KHX7</accession>
<gene>
    <name evidence="7" type="ORF">BARAN1_0156</name>
</gene>
<proteinExistence type="inferred from homology"/>
<dbReference type="InterPro" id="IPR005227">
    <property type="entry name" value="YqgF"/>
</dbReference>
<dbReference type="SUPFAM" id="SSF53098">
    <property type="entry name" value="Ribonuclease H-like"/>
    <property type="match status" value="1"/>
</dbReference>
<feature type="domain" description="YqgF/RNase H-like" evidence="6">
    <location>
        <begin position="1"/>
        <end position="101"/>
    </location>
</feature>
<name>A0A2X3KHX7_9BACT</name>
<keyword evidence="2 5" id="KW-0690">Ribosome biogenesis</keyword>